<name>A0ACC0F6S4_9ERIC</name>
<protein>
    <submittedName>
        <fullName evidence="1">Uncharacterized protein</fullName>
    </submittedName>
</protein>
<dbReference type="Proteomes" id="UP001060215">
    <property type="component" value="Chromosome 11"/>
</dbReference>
<proteinExistence type="predicted"/>
<keyword evidence="2" id="KW-1185">Reference proteome</keyword>
<dbReference type="EMBL" id="CM045768">
    <property type="protein sequence ID" value="KAI7984179.1"/>
    <property type="molecule type" value="Genomic_DNA"/>
</dbReference>
<comment type="caution">
    <text evidence="1">The sequence shown here is derived from an EMBL/GenBank/DDBJ whole genome shotgun (WGS) entry which is preliminary data.</text>
</comment>
<gene>
    <name evidence="1" type="ORF">LOK49_LG15G01007</name>
</gene>
<evidence type="ECO:0000313" key="1">
    <source>
        <dbReference type="EMBL" id="KAI7984179.1"/>
    </source>
</evidence>
<accession>A0ACC0F6S4</accession>
<organism evidence="1 2">
    <name type="scientific">Camellia lanceoleosa</name>
    <dbReference type="NCBI Taxonomy" id="1840588"/>
    <lineage>
        <taxon>Eukaryota</taxon>
        <taxon>Viridiplantae</taxon>
        <taxon>Streptophyta</taxon>
        <taxon>Embryophyta</taxon>
        <taxon>Tracheophyta</taxon>
        <taxon>Spermatophyta</taxon>
        <taxon>Magnoliopsida</taxon>
        <taxon>eudicotyledons</taxon>
        <taxon>Gunneridae</taxon>
        <taxon>Pentapetalae</taxon>
        <taxon>asterids</taxon>
        <taxon>Ericales</taxon>
        <taxon>Theaceae</taxon>
        <taxon>Camellia</taxon>
    </lineage>
</organism>
<evidence type="ECO:0000313" key="2">
    <source>
        <dbReference type="Proteomes" id="UP001060215"/>
    </source>
</evidence>
<sequence>MAMGLASSPLFSAPILLRRQLNHHHPHLFSTFASPQLPFSLLSRESAISNPRLPSLCFIKSTACKVSCSPVELEDGINDEACELVNGVEISIGEGDDSILAYRFTAVKNNNGTGILLLSDFLGFEDSSTRDFAYRVACNNYNVLVPDLFRRDPWAKDRPKTLFKEWLAQQTPERIAKDITTSKKWIMDEFVAAGISKKLGIIEFCFGGKEDGGKAWKSPTGPSEKDKEFFEDKLSSVATLDNLHNQMKTLSLRFESSVEIVGNCKRELKELSIEKEEREKYFKDEQCKATNVIEEKDAMIKHLEATVSATRLDMVSLNSKIEELRVDTPHEYGGQGEDEGHEEELGRDEDDNDEGDEEESGTKDVEDGDEFSKEP</sequence>
<reference evidence="1 2" key="1">
    <citation type="journal article" date="2022" name="Plant J.">
        <title>Chromosome-level genome of Camellia lanceoleosa provides a valuable resource for understanding genome evolution and self-incompatibility.</title>
        <authorList>
            <person name="Gong W."/>
            <person name="Xiao S."/>
            <person name="Wang L."/>
            <person name="Liao Z."/>
            <person name="Chang Y."/>
            <person name="Mo W."/>
            <person name="Hu G."/>
            <person name="Li W."/>
            <person name="Zhao G."/>
            <person name="Zhu H."/>
            <person name="Hu X."/>
            <person name="Ji K."/>
            <person name="Xiang X."/>
            <person name="Song Q."/>
            <person name="Yuan D."/>
            <person name="Jin S."/>
            <person name="Zhang L."/>
        </authorList>
    </citation>
    <scope>NUCLEOTIDE SEQUENCE [LARGE SCALE GENOMIC DNA]</scope>
    <source>
        <strain evidence="1">SQ_2022a</strain>
    </source>
</reference>